<dbReference type="HOGENOM" id="CLU_2052149_0_0_1"/>
<reference evidence="1 3" key="2">
    <citation type="journal article" date="2013" name="Nature">
        <title>Insights into bilaterian evolution from three spiralian genomes.</title>
        <authorList>
            <person name="Simakov O."/>
            <person name="Marletaz F."/>
            <person name="Cho S.J."/>
            <person name="Edsinger-Gonzales E."/>
            <person name="Havlak P."/>
            <person name="Hellsten U."/>
            <person name="Kuo D.H."/>
            <person name="Larsson T."/>
            <person name="Lv J."/>
            <person name="Arendt D."/>
            <person name="Savage R."/>
            <person name="Osoegawa K."/>
            <person name="de Jong P."/>
            <person name="Grimwood J."/>
            <person name="Chapman J.A."/>
            <person name="Shapiro H."/>
            <person name="Aerts A."/>
            <person name="Otillar R.P."/>
            <person name="Terry A.Y."/>
            <person name="Boore J.L."/>
            <person name="Grigoriev I.V."/>
            <person name="Lindberg D.R."/>
            <person name="Seaver E.C."/>
            <person name="Weisblat D.A."/>
            <person name="Putnam N.H."/>
            <person name="Rokhsar D.S."/>
        </authorList>
    </citation>
    <scope>NUCLEOTIDE SEQUENCE</scope>
</reference>
<dbReference type="EnsemblMetazoa" id="HelroT163025">
    <property type="protein sequence ID" value="HelroP163025"/>
    <property type="gene ID" value="HelroG163025"/>
</dbReference>
<dbReference type="EMBL" id="AMQM01001269">
    <property type="status" value="NOT_ANNOTATED_CDS"/>
    <property type="molecule type" value="Genomic_DNA"/>
</dbReference>
<dbReference type="Proteomes" id="UP000015101">
    <property type="component" value="Unassembled WGS sequence"/>
</dbReference>
<name>T1ETL2_HELRO</name>
<protein>
    <submittedName>
        <fullName evidence="1 2">Uncharacterized protein</fullName>
    </submittedName>
</protein>
<accession>T1ETL2</accession>
<sequence>MEQSGIELNRNNERHNHIFRTRNHNAHSHIHTNDASTFSKICDGRLRLEELGAATDRGGGDRLWGCRGSDSTEQMMECNLMLDDTLNPTEALMGKNSKDDPMNQLQKLSIFDASLYKFSV</sequence>
<dbReference type="KEGG" id="hro:HELRODRAFT_163025"/>
<reference evidence="3" key="1">
    <citation type="submission" date="2012-12" db="EMBL/GenBank/DDBJ databases">
        <authorList>
            <person name="Hellsten U."/>
            <person name="Grimwood J."/>
            <person name="Chapman J.A."/>
            <person name="Shapiro H."/>
            <person name="Aerts A."/>
            <person name="Otillar R.P."/>
            <person name="Terry A.Y."/>
            <person name="Boore J.L."/>
            <person name="Simakov O."/>
            <person name="Marletaz F."/>
            <person name="Cho S.-J."/>
            <person name="Edsinger-Gonzales E."/>
            <person name="Havlak P."/>
            <person name="Kuo D.-H."/>
            <person name="Larsson T."/>
            <person name="Lv J."/>
            <person name="Arendt D."/>
            <person name="Savage R."/>
            <person name="Osoegawa K."/>
            <person name="de Jong P."/>
            <person name="Lindberg D.R."/>
            <person name="Seaver E.C."/>
            <person name="Weisblat D.A."/>
            <person name="Putnam N.H."/>
            <person name="Grigoriev I.V."/>
            <person name="Rokhsar D.S."/>
        </authorList>
    </citation>
    <scope>NUCLEOTIDE SEQUENCE</scope>
</reference>
<evidence type="ECO:0000313" key="3">
    <source>
        <dbReference type="Proteomes" id="UP000015101"/>
    </source>
</evidence>
<dbReference type="CTD" id="20199912"/>
<keyword evidence="3" id="KW-1185">Reference proteome</keyword>
<evidence type="ECO:0000313" key="1">
    <source>
        <dbReference type="EMBL" id="ESN99475.1"/>
    </source>
</evidence>
<gene>
    <name evidence="2" type="primary">20199912</name>
    <name evidence="1" type="ORF">HELRODRAFT_163025</name>
</gene>
<dbReference type="GeneID" id="20199912"/>
<dbReference type="EMBL" id="KB097143">
    <property type="protein sequence ID" value="ESN99475.1"/>
    <property type="molecule type" value="Genomic_DNA"/>
</dbReference>
<dbReference type="InParanoid" id="T1ETL2"/>
<reference evidence="2" key="3">
    <citation type="submission" date="2015-06" db="UniProtKB">
        <authorList>
            <consortium name="EnsemblMetazoa"/>
        </authorList>
    </citation>
    <scope>IDENTIFICATION</scope>
</reference>
<dbReference type="AlphaFoldDB" id="T1ETL2"/>
<proteinExistence type="predicted"/>
<evidence type="ECO:0000313" key="2">
    <source>
        <dbReference type="EnsemblMetazoa" id="HelroP163025"/>
    </source>
</evidence>
<dbReference type="RefSeq" id="XP_009023310.1">
    <property type="nucleotide sequence ID" value="XM_009025062.1"/>
</dbReference>
<organism evidence="2 3">
    <name type="scientific">Helobdella robusta</name>
    <name type="common">Californian leech</name>
    <dbReference type="NCBI Taxonomy" id="6412"/>
    <lineage>
        <taxon>Eukaryota</taxon>
        <taxon>Metazoa</taxon>
        <taxon>Spiralia</taxon>
        <taxon>Lophotrochozoa</taxon>
        <taxon>Annelida</taxon>
        <taxon>Clitellata</taxon>
        <taxon>Hirudinea</taxon>
        <taxon>Rhynchobdellida</taxon>
        <taxon>Glossiphoniidae</taxon>
        <taxon>Helobdella</taxon>
    </lineage>
</organism>